<feature type="compositionally biased region" description="Basic and acidic residues" evidence="1">
    <location>
        <begin position="149"/>
        <end position="158"/>
    </location>
</feature>
<feature type="region of interest" description="Disordered" evidence="1">
    <location>
        <begin position="149"/>
        <end position="176"/>
    </location>
</feature>
<evidence type="ECO:0000256" key="1">
    <source>
        <dbReference type="SAM" id="MobiDB-lite"/>
    </source>
</evidence>
<protein>
    <submittedName>
        <fullName evidence="2">Uncharacterized metal-binding protein YceD (DUF177 family)</fullName>
    </submittedName>
</protein>
<keyword evidence="3" id="KW-1185">Reference proteome</keyword>
<gene>
    <name evidence="2" type="ORF">J3R73_003039</name>
</gene>
<proteinExistence type="predicted"/>
<evidence type="ECO:0000313" key="3">
    <source>
        <dbReference type="Proteomes" id="UP001237448"/>
    </source>
</evidence>
<name>A0ABU0FF59_9HYPH</name>
<dbReference type="Pfam" id="PF02620">
    <property type="entry name" value="YceD"/>
    <property type="match status" value="1"/>
</dbReference>
<accession>A0ABU0FF59</accession>
<comment type="caution">
    <text evidence="2">The sequence shown here is derived from an EMBL/GenBank/DDBJ whole genome shotgun (WGS) entry which is preliminary data.</text>
</comment>
<dbReference type="RefSeq" id="WP_307428292.1">
    <property type="nucleotide sequence ID" value="NZ_JAUSVK010000001.1"/>
</dbReference>
<evidence type="ECO:0000313" key="2">
    <source>
        <dbReference type="EMBL" id="MDQ0393247.1"/>
    </source>
</evidence>
<dbReference type="InterPro" id="IPR003772">
    <property type="entry name" value="YceD"/>
</dbReference>
<dbReference type="EMBL" id="JAUSVK010000001">
    <property type="protein sequence ID" value="MDQ0393247.1"/>
    <property type="molecule type" value="Genomic_DNA"/>
</dbReference>
<sequence>MSNDTPLFSRPVRVGDIPNAGRRFSITTTPEERDAVARLLGLPAVADLTAKLEVTPFGRDGLAVGGSIHARVTQTCVVSLDEFESTLDAPVDIRFSTDGVDPNAELDLAELTDPYAEDPPDLLVGGQIDLGSVITEFLALALDPYPRKPGVEFSRGEEDPASSPFAALKALKSNDE</sequence>
<dbReference type="Proteomes" id="UP001237448">
    <property type="component" value="Unassembled WGS sequence"/>
</dbReference>
<organism evidence="2 3">
    <name type="scientific">Labrys monachus</name>
    <dbReference type="NCBI Taxonomy" id="217067"/>
    <lineage>
        <taxon>Bacteria</taxon>
        <taxon>Pseudomonadati</taxon>
        <taxon>Pseudomonadota</taxon>
        <taxon>Alphaproteobacteria</taxon>
        <taxon>Hyphomicrobiales</taxon>
        <taxon>Xanthobacteraceae</taxon>
        <taxon>Labrys</taxon>
    </lineage>
</organism>
<reference evidence="2 3" key="1">
    <citation type="submission" date="2023-07" db="EMBL/GenBank/DDBJ databases">
        <title>Genomic Encyclopedia of Type Strains, Phase IV (KMG-IV): sequencing the most valuable type-strain genomes for metagenomic binning, comparative biology and taxonomic classification.</title>
        <authorList>
            <person name="Goeker M."/>
        </authorList>
    </citation>
    <scope>NUCLEOTIDE SEQUENCE [LARGE SCALE GENOMIC DNA]</scope>
    <source>
        <strain evidence="2 3">DSM 5896</strain>
    </source>
</reference>